<feature type="compositionally biased region" description="Polar residues" evidence="1">
    <location>
        <begin position="76"/>
        <end position="89"/>
    </location>
</feature>
<organism evidence="2 3">
    <name type="scientific">Microthyrium microscopicum</name>
    <dbReference type="NCBI Taxonomy" id="703497"/>
    <lineage>
        <taxon>Eukaryota</taxon>
        <taxon>Fungi</taxon>
        <taxon>Dikarya</taxon>
        <taxon>Ascomycota</taxon>
        <taxon>Pezizomycotina</taxon>
        <taxon>Dothideomycetes</taxon>
        <taxon>Dothideomycetes incertae sedis</taxon>
        <taxon>Microthyriales</taxon>
        <taxon>Microthyriaceae</taxon>
        <taxon>Microthyrium</taxon>
    </lineage>
</organism>
<feature type="compositionally biased region" description="Low complexity" evidence="1">
    <location>
        <begin position="824"/>
        <end position="847"/>
    </location>
</feature>
<proteinExistence type="predicted"/>
<reference evidence="2" key="1">
    <citation type="journal article" date="2020" name="Stud. Mycol.">
        <title>101 Dothideomycetes genomes: a test case for predicting lifestyles and emergence of pathogens.</title>
        <authorList>
            <person name="Haridas S."/>
            <person name="Albert R."/>
            <person name="Binder M."/>
            <person name="Bloem J."/>
            <person name="Labutti K."/>
            <person name="Salamov A."/>
            <person name="Andreopoulos B."/>
            <person name="Baker S."/>
            <person name="Barry K."/>
            <person name="Bills G."/>
            <person name="Bluhm B."/>
            <person name="Cannon C."/>
            <person name="Castanera R."/>
            <person name="Culley D."/>
            <person name="Daum C."/>
            <person name="Ezra D."/>
            <person name="Gonzalez J."/>
            <person name="Henrissat B."/>
            <person name="Kuo A."/>
            <person name="Liang C."/>
            <person name="Lipzen A."/>
            <person name="Lutzoni F."/>
            <person name="Magnuson J."/>
            <person name="Mondo S."/>
            <person name="Nolan M."/>
            <person name="Ohm R."/>
            <person name="Pangilinan J."/>
            <person name="Park H.-J."/>
            <person name="Ramirez L."/>
            <person name="Alfaro M."/>
            <person name="Sun H."/>
            <person name="Tritt A."/>
            <person name="Yoshinaga Y."/>
            <person name="Zwiers L.-H."/>
            <person name="Turgeon B."/>
            <person name="Goodwin S."/>
            <person name="Spatafora J."/>
            <person name="Crous P."/>
            <person name="Grigoriev I."/>
        </authorList>
    </citation>
    <scope>NUCLEOTIDE SEQUENCE</scope>
    <source>
        <strain evidence="2">CBS 115976</strain>
    </source>
</reference>
<protein>
    <submittedName>
        <fullName evidence="2">Uncharacterized protein</fullName>
    </submittedName>
</protein>
<feature type="compositionally biased region" description="Basic residues" evidence="1">
    <location>
        <begin position="53"/>
        <end position="63"/>
    </location>
</feature>
<evidence type="ECO:0000256" key="1">
    <source>
        <dbReference type="SAM" id="MobiDB-lite"/>
    </source>
</evidence>
<feature type="region of interest" description="Disordered" evidence="1">
    <location>
        <begin position="711"/>
        <end position="871"/>
    </location>
</feature>
<dbReference type="Gene3D" id="3.40.50.12360">
    <property type="match status" value="1"/>
</dbReference>
<dbReference type="AlphaFoldDB" id="A0A6A6UNS8"/>
<feature type="compositionally biased region" description="Polar residues" evidence="1">
    <location>
        <begin position="108"/>
        <end position="119"/>
    </location>
</feature>
<feature type="region of interest" description="Disordered" evidence="1">
    <location>
        <begin position="570"/>
        <end position="596"/>
    </location>
</feature>
<keyword evidence="3" id="KW-1185">Reference proteome</keyword>
<dbReference type="Proteomes" id="UP000799302">
    <property type="component" value="Unassembled WGS sequence"/>
</dbReference>
<dbReference type="OrthoDB" id="3647690at2759"/>
<evidence type="ECO:0000313" key="3">
    <source>
        <dbReference type="Proteomes" id="UP000799302"/>
    </source>
</evidence>
<sequence length="871" mass="96603">MPPKRSGPANESGETAPRKSTRAAMQAAKKEAEAAEVAVKTNSQAYQRNVLARSKKIAQRRQLSKGMDSKQDSPESEATSSNPGPNGSETARGKKKKDPNSIKIPAGNLSSSGDGNSANIDDDPLIDTVSALPKPLDMKGPTLSTMEFIIPVPFVSQSGGQYQRMITDSKDLIEAFTASRAPTSDMVQKASDFVESMRDICLHLDFVQKPNLDFQGGEVEPSQQASYDRSISYKFQLLSDIFTALKDQGFHIVIFAKTRHLNLVRVFVKGSNNVAKSNTTVTILSSTDFESDNLPSANLMITLDNEMDIHASQVHEFRQQDAYLVPIISFVIKNTIDHIDQTMKDSVNATELLGVEKLQHQVACIAKLRDHAKLSTSKLNTPDKVQMPIIAELVADFVKNKTDNSEWAILPIGPLDDTDSYELANGNVVLETGGPNNSEEVVDGQASEGAKRKRSSEDTGEDVGRPTKKQVFTGHDDCVKRESVLSQQITRLKQELSGVRKEMTGKFAEQTELREIIAAKDAHIHRMENDWNDTIEKLHAKDRAIAQHEKDAAKYRDDLEKSLDVRRRRDEQNSLLRSQMEELTAQRDEARQKLESSEIPEIAEMQRLTREKEEAEAAQVKAEKRFDSSEQQAAYLRDQYQQNSIEAMKLTEENDELKAKNKDLARKASGEARMLREATNEGIIAQHLELKKEMEAEIVSLKAAVAAQELELQKKRSGVNTRAQSVPRSPRCRQENKRARQVNSRPNQRTRTKPAPEPASDSEGIPFAAPKSSRNRKPAPDPATAPEPGSASNTSRKRKRDESAPEAEPAPESKRSRTQPSHFTPAVTRARARRLAAVPPTDTTGTTRRGRNGVRSATAEPSRRSARLKAT</sequence>
<dbReference type="InterPro" id="IPR038609">
    <property type="entry name" value="HDA1_su2/3_sf"/>
</dbReference>
<name>A0A6A6UNS8_9PEZI</name>
<feature type="region of interest" description="Disordered" evidence="1">
    <location>
        <begin position="1"/>
        <end position="122"/>
    </location>
</feature>
<feature type="compositionally biased region" description="Polar residues" evidence="1">
    <location>
        <begin position="718"/>
        <end position="727"/>
    </location>
</feature>
<gene>
    <name evidence="2" type="ORF">BT63DRAFT_169554</name>
</gene>
<feature type="compositionally biased region" description="Basic and acidic residues" evidence="1">
    <location>
        <begin position="584"/>
        <end position="596"/>
    </location>
</feature>
<dbReference type="EMBL" id="MU004231">
    <property type="protein sequence ID" value="KAF2673892.1"/>
    <property type="molecule type" value="Genomic_DNA"/>
</dbReference>
<evidence type="ECO:0000313" key="2">
    <source>
        <dbReference type="EMBL" id="KAF2673892.1"/>
    </source>
</evidence>
<accession>A0A6A6UNS8</accession>
<feature type="region of interest" description="Disordered" evidence="1">
    <location>
        <begin position="430"/>
        <end position="470"/>
    </location>
</feature>